<gene>
    <name evidence="5" type="ORF">AACH06_22210</name>
</gene>
<keyword evidence="2 3" id="KW-0732">Signal</keyword>
<dbReference type="SUPFAM" id="SSF56925">
    <property type="entry name" value="OMPA-like"/>
    <property type="match status" value="1"/>
</dbReference>
<evidence type="ECO:0000256" key="1">
    <source>
        <dbReference type="ARBA" id="ARBA00004442"/>
    </source>
</evidence>
<dbReference type="Pfam" id="PF13505">
    <property type="entry name" value="OMP_b-brl"/>
    <property type="match status" value="1"/>
</dbReference>
<dbReference type="EMBL" id="JBBUTG010000017">
    <property type="protein sequence ID" value="MEK8033544.1"/>
    <property type="molecule type" value="Genomic_DNA"/>
</dbReference>
<comment type="caution">
    <text evidence="5">The sequence shown here is derived from an EMBL/GenBank/DDBJ whole genome shotgun (WGS) entry which is preliminary data.</text>
</comment>
<dbReference type="RefSeq" id="WP_341427969.1">
    <property type="nucleotide sequence ID" value="NZ_JBBUTG010000017.1"/>
</dbReference>
<accession>A0ABU9BUW9</accession>
<dbReference type="InterPro" id="IPR027385">
    <property type="entry name" value="Beta-barrel_OMP"/>
</dbReference>
<feature type="signal peptide" evidence="3">
    <location>
        <begin position="1"/>
        <end position="22"/>
    </location>
</feature>
<proteinExistence type="predicted"/>
<feature type="domain" description="Outer membrane protein beta-barrel" evidence="4">
    <location>
        <begin position="7"/>
        <end position="188"/>
    </location>
</feature>
<organism evidence="5 6">
    <name type="scientific">Ideonella lacteola</name>
    <dbReference type="NCBI Taxonomy" id="2984193"/>
    <lineage>
        <taxon>Bacteria</taxon>
        <taxon>Pseudomonadati</taxon>
        <taxon>Pseudomonadota</taxon>
        <taxon>Betaproteobacteria</taxon>
        <taxon>Burkholderiales</taxon>
        <taxon>Sphaerotilaceae</taxon>
        <taxon>Ideonella</taxon>
    </lineage>
</organism>
<evidence type="ECO:0000256" key="2">
    <source>
        <dbReference type="ARBA" id="ARBA00022729"/>
    </source>
</evidence>
<dbReference type="Gene3D" id="2.40.160.20">
    <property type="match status" value="1"/>
</dbReference>
<evidence type="ECO:0000313" key="6">
    <source>
        <dbReference type="Proteomes" id="UP001371218"/>
    </source>
</evidence>
<keyword evidence="6" id="KW-1185">Reference proteome</keyword>
<dbReference type="Proteomes" id="UP001371218">
    <property type="component" value="Unassembled WGS sequence"/>
</dbReference>
<evidence type="ECO:0000313" key="5">
    <source>
        <dbReference type="EMBL" id="MEK8033544.1"/>
    </source>
</evidence>
<protein>
    <submittedName>
        <fullName evidence="5">Outer membrane beta-barrel protein</fullName>
    </submittedName>
</protein>
<evidence type="ECO:0000256" key="3">
    <source>
        <dbReference type="SAM" id="SignalP"/>
    </source>
</evidence>
<name>A0ABU9BUW9_9BURK</name>
<feature type="chain" id="PRO_5046395218" evidence="3">
    <location>
        <begin position="23"/>
        <end position="188"/>
    </location>
</feature>
<sequence>MKKIAMALAAVAAGLLSTAGHAAGYVSGNVGAGHINIDCAGTESCKNSTTSFKVVGGYELVDNLYGELGYVDFGKAKARVELLGESINTTARASGLMLGVAYQVPFGQAWFGNVRLGAVNMETKLRASAAGVTATDSDTNVKAYVGFGFGYSFNQNLKLVGDADFSRAEYDGDEASVRSLSVGLRYDF</sequence>
<reference evidence="5 6" key="1">
    <citation type="submission" date="2024-04" db="EMBL/GenBank/DDBJ databases">
        <title>Novel species of the genus Ideonella isolated from streams.</title>
        <authorList>
            <person name="Lu H."/>
        </authorList>
    </citation>
    <scope>NUCLEOTIDE SEQUENCE [LARGE SCALE GENOMIC DNA]</scope>
    <source>
        <strain evidence="5 6">DXS29W</strain>
    </source>
</reference>
<dbReference type="InterPro" id="IPR011250">
    <property type="entry name" value="OMP/PagP_B-barrel"/>
</dbReference>
<comment type="subcellular location">
    <subcellularLocation>
        <location evidence="1">Cell outer membrane</location>
    </subcellularLocation>
</comment>
<evidence type="ECO:0000259" key="4">
    <source>
        <dbReference type="Pfam" id="PF13505"/>
    </source>
</evidence>